<keyword evidence="7" id="KW-1185">Reference proteome</keyword>
<keyword evidence="4" id="KW-1133">Transmembrane helix</keyword>
<keyword evidence="4" id="KW-0812">Transmembrane</keyword>
<dbReference type="PANTHER" id="PTHR24028:SF296">
    <property type="entry name" value="PROTOCADHERIN 1 GAMMA 11 PRECURSOR-RELATED"/>
    <property type="match status" value="1"/>
</dbReference>
<dbReference type="GeneTree" id="ENSGT00940000164468"/>
<keyword evidence="3" id="KW-0325">Glycoprotein</keyword>
<dbReference type="GO" id="GO:0005886">
    <property type="term" value="C:plasma membrane"/>
    <property type="evidence" value="ECO:0007669"/>
    <property type="project" value="TreeGrafter"/>
</dbReference>
<feature type="domain" description="Cadherin N-terminal" evidence="5">
    <location>
        <begin position="38"/>
        <end position="116"/>
    </location>
</feature>
<dbReference type="InterPro" id="IPR050174">
    <property type="entry name" value="Protocadherin/Cadherin-CA"/>
</dbReference>
<dbReference type="Proteomes" id="UP000264820">
    <property type="component" value="Unplaced"/>
</dbReference>
<reference evidence="6" key="2">
    <citation type="submission" date="2025-09" db="UniProtKB">
        <authorList>
            <consortium name="Ensembl"/>
        </authorList>
    </citation>
    <scope>IDENTIFICATION</scope>
</reference>
<sequence length="172" mass="19653">IYYIFVFLDLTDYVCSGKPQVLLFVMVLYFPSVVGQVISYSIPEEMAKGSFIGNVAHDLGLDVKRLQSGKARIHTGDRADYVQLDKEKGVLVIKEKIDREAICGQTTPCALHFQIFPRQPMEWCLNTKIIQTLVYVPTQADRTLKPSRFSTMESDVFPFNLLFLPLAFLRRL</sequence>
<comment type="subcellular location">
    <subcellularLocation>
        <location evidence="1">Membrane</location>
    </subcellularLocation>
</comment>
<evidence type="ECO:0000259" key="5">
    <source>
        <dbReference type="Pfam" id="PF08266"/>
    </source>
</evidence>
<dbReference type="PANTHER" id="PTHR24028">
    <property type="entry name" value="CADHERIN-87A"/>
    <property type="match status" value="1"/>
</dbReference>
<dbReference type="InterPro" id="IPR015919">
    <property type="entry name" value="Cadherin-like_sf"/>
</dbReference>
<name>A0A3Q2XV70_HIPCM</name>
<evidence type="ECO:0000256" key="3">
    <source>
        <dbReference type="ARBA" id="ARBA00023180"/>
    </source>
</evidence>
<dbReference type="Pfam" id="PF08266">
    <property type="entry name" value="Cadherin_2"/>
    <property type="match status" value="1"/>
</dbReference>
<reference evidence="6" key="1">
    <citation type="submission" date="2025-08" db="UniProtKB">
        <authorList>
            <consortium name="Ensembl"/>
        </authorList>
    </citation>
    <scope>IDENTIFICATION</scope>
</reference>
<evidence type="ECO:0000256" key="2">
    <source>
        <dbReference type="ARBA" id="ARBA00023136"/>
    </source>
</evidence>
<dbReference type="GO" id="GO:0005509">
    <property type="term" value="F:calcium ion binding"/>
    <property type="evidence" value="ECO:0007669"/>
    <property type="project" value="InterPro"/>
</dbReference>
<dbReference type="SUPFAM" id="SSF49313">
    <property type="entry name" value="Cadherin-like"/>
    <property type="match status" value="1"/>
</dbReference>
<keyword evidence="2 4" id="KW-0472">Membrane</keyword>
<dbReference type="GO" id="GO:0007155">
    <property type="term" value="P:cell adhesion"/>
    <property type="evidence" value="ECO:0007669"/>
    <property type="project" value="TreeGrafter"/>
</dbReference>
<organism evidence="6 7">
    <name type="scientific">Hippocampus comes</name>
    <name type="common">Tiger tail seahorse</name>
    <dbReference type="NCBI Taxonomy" id="109280"/>
    <lineage>
        <taxon>Eukaryota</taxon>
        <taxon>Metazoa</taxon>
        <taxon>Chordata</taxon>
        <taxon>Craniata</taxon>
        <taxon>Vertebrata</taxon>
        <taxon>Euteleostomi</taxon>
        <taxon>Actinopterygii</taxon>
        <taxon>Neopterygii</taxon>
        <taxon>Teleostei</taxon>
        <taxon>Neoteleostei</taxon>
        <taxon>Acanthomorphata</taxon>
        <taxon>Syngnathiaria</taxon>
        <taxon>Syngnathiformes</taxon>
        <taxon>Syngnathoidei</taxon>
        <taxon>Syngnathidae</taxon>
        <taxon>Hippocampus</taxon>
    </lineage>
</organism>
<evidence type="ECO:0000256" key="1">
    <source>
        <dbReference type="ARBA" id="ARBA00004370"/>
    </source>
</evidence>
<proteinExistence type="predicted"/>
<evidence type="ECO:0000313" key="7">
    <source>
        <dbReference type="Proteomes" id="UP000264820"/>
    </source>
</evidence>
<accession>A0A3Q2XV70</accession>
<evidence type="ECO:0000256" key="4">
    <source>
        <dbReference type="SAM" id="Phobius"/>
    </source>
</evidence>
<dbReference type="Ensembl" id="ENSHCOT00000014703.1">
    <property type="protein sequence ID" value="ENSHCOP00000008765.1"/>
    <property type="gene ID" value="ENSHCOG00000011111.1"/>
</dbReference>
<feature type="transmembrane region" description="Helical" evidence="4">
    <location>
        <begin position="20"/>
        <end position="42"/>
    </location>
</feature>
<dbReference type="AlphaFoldDB" id="A0A3Q2XV70"/>
<evidence type="ECO:0000313" key="6">
    <source>
        <dbReference type="Ensembl" id="ENSHCOP00000008765.1"/>
    </source>
</evidence>
<protein>
    <recommendedName>
        <fullName evidence="5">Cadherin N-terminal domain-containing protein</fullName>
    </recommendedName>
</protein>
<dbReference type="InterPro" id="IPR013164">
    <property type="entry name" value="Cadherin_N"/>
</dbReference>
<dbReference type="FunFam" id="2.60.40.60:FF:000006">
    <property type="entry name" value="Protocadherin alpha 2"/>
    <property type="match status" value="1"/>
</dbReference>
<dbReference type="Gene3D" id="2.60.40.60">
    <property type="entry name" value="Cadherins"/>
    <property type="match status" value="1"/>
</dbReference>